<keyword evidence="2" id="KW-0560">Oxidoreductase</keyword>
<accession>A0A6N4A2R7</accession>
<dbReference type="Proteomes" id="UP000181728">
    <property type="component" value="Unassembled WGS sequence"/>
</dbReference>
<dbReference type="InterPro" id="IPR051122">
    <property type="entry name" value="SDR_DHRS6-like"/>
</dbReference>
<comment type="caution">
    <text evidence="3">The sequence shown here is derived from an EMBL/GenBank/DDBJ whole genome shotgun (WGS) entry which is preliminary data.</text>
</comment>
<dbReference type="PANTHER" id="PTHR43477:SF1">
    <property type="entry name" value="DIHYDROANTICAPSIN 7-DEHYDROGENASE"/>
    <property type="match status" value="1"/>
</dbReference>
<dbReference type="SUPFAM" id="SSF51735">
    <property type="entry name" value="NAD(P)-binding Rossmann-fold domains"/>
    <property type="match status" value="1"/>
</dbReference>
<organism evidence="3 4">
    <name type="scientific">Oenococcus oeni</name>
    <name type="common">Leuconostoc oenos</name>
    <dbReference type="NCBI Taxonomy" id="1247"/>
    <lineage>
        <taxon>Bacteria</taxon>
        <taxon>Bacillati</taxon>
        <taxon>Bacillota</taxon>
        <taxon>Bacilli</taxon>
        <taxon>Lactobacillales</taxon>
        <taxon>Lactobacillaceae</taxon>
        <taxon>Oenococcus</taxon>
    </lineage>
</organism>
<dbReference type="PRINTS" id="PR00081">
    <property type="entry name" value="GDHRDH"/>
</dbReference>
<protein>
    <submittedName>
        <fullName evidence="3">Short-chain dehydrogenase</fullName>
    </submittedName>
</protein>
<name>A0A6N4A2R7_OENOE</name>
<dbReference type="GO" id="GO:0016491">
    <property type="term" value="F:oxidoreductase activity"/>
    <property type="evidence" value="ECO:0007669"/>
    <property type="project" value="UniProtKB-KW"/>
</dbReference>
<evidence type="ECO:0000313" key="4">
    <source>
        <dbReference type="Proteomes" id="UP000181728"/>
    </source>
</evidence>
<dbReference type="InterPro" id="IPR036291">
    <property type="entry name" value="NAD(P)-bd_dom_sf"/>
</dbReference>
<dbReference type="RefSeq" id="WP_071419837.1">
    <property type="nucleotide sequence ID" value="NZ_MLLI01000122.1"/>
</dbReference>
<sequence>MINNLKKKKILIIGGSSGFGKEIAKEASQSGAQVSIVGHSLKNLEKAKKDFEKEKITISSENIDASDNNQLTDYFKKSGNFDNIISMLGGAMAGGFLNSSIAMIRKTIEDKFFADMELAKISTKYLNKKGSLILTAGSGGHPNDSSGAIIGNQAIKTMIQGLALKLAPDFRANAVAPTWTPTGLWKELSKKQLEETSNQMSKAIPLQRVASLAEVASAYLFLMSNNFITGQTINIDGGYSLV</sequence>
<dbReference type="Pfam" id="PF13561">
    <property type="entry name" value="adh_short_C2"/>
    <property type="match status" value="1"/>
</dbReference>
<evidence type="ECO:0000256" key="2">
    <source>
        <dbReference type="ARBA" id="ARBA00023002"/>
    </source>
</evidence>
<dbReference type="EMBL" id="MLOK01000036">
    <property type="protein sequence ID" value="OIM21439.1"/>
    <property type="molecule type" value="Genomic_DNA"/>
</dbReference>
<proteinExistence type="inferred from homology"/>
<dbReference type="Gene3D" id="3.40.50.720">
    <property type="entry name" value="NAD(P)-binding Rossmann-like Domain"/>
    <property type="match status" value="1"/>
</dbReference>
<reference evidence="3 4" key="1">
    <citation type="journal article" date="2016" name="BMC Genomics">
        <title>Consensus pan-genome assembly of the specialised wine bacterium Oenococcus oeni.</title>
        <authorList>
            <person name="Sternes P.R."/>
            <person name="Borneman A.R."/>
        </authorList>
    </citation>
    <scope>NUCLEOTIDE SEQUENCE [LARGE SCALE GENOMIC DNA]</scope>
    <source>
        <strain evidence="3 4">AWRIB661</strain>
    </source>
</reference>
<dbReference type="AlphaFoldDB" id="A0A6N4A2R7"/>
<gene>
    <name evidence="3" type="ORF">ATX59_04530</name>
</gene>
<evidence type="ECO:0000256" key="1">
    <source>
        <dbReference type="ARBA" id="ARBA00006484"/>
    </source>
</evidence>
<comment type="similarity">
    <text evidence="1">Belongs to the short-chain dehydrogenases/reductases (SDR) family.</text>
</comment>
<dbReference type="InterPro" id="IPR002347">
    <property type="entry name" value="SDR_fam"/>
</dbReference>
<evidence type="ECO:0000313" key="3">
    <source>
        <dbReference type="EMBL" id="OIM21439.1"/>
    </source>
</evidence>
<dbReference type="PANTHER" id="PTHR43477">
    <property type="entry name" value="DIHYDROANTICAPSIN 7-DEHYDROGENASE"/>
    <property type="match status" value="1"/>
</dbReference>